<evidence type="ECO:0000313" key="3">
    <source>
        <dbReference type="Proteomes" id="UP000501237"/>
    </source>
</evidence>
<proteinExistence type="predicted"/>
<dbReference type="AlphaFoldDB" id="A0A679GEY7"/>
<dbReference type="GeneID" id="57397869"/>
<dbReference type="Proteomes" id="UP000501237">
    <property type="component" value="Chromosome"/>
</dbReference>
<organism evidence="2 3">
    <name type="scientific">Metapseudomonas otitidis</name>
    <dbReference type="NCBI Taxonomy" id="319939"/>
    <lineage>
        <taxon>Bacteria</taxon>
        <taxon>Pseudomonadati</taxon>
        <taxon>Pseudomonadota</taxon>
        <taxon>Gammaproteobacteria</taxon>
        <taxon>Pseudomonadales</taxon>
        <taxon>Pseudomonadaceae</taxon>
        <taxon>Metapseudomonas</taxon>
    </lineage>
</organism>
<protein>
    <submittedName>
        <fullName evidence="2">Uncharacterized protein</fullName>
    </submittedName>
</protein>
<reference evidence="2 3" key="1">
    <citation type="journal article" date="2020" name="Microbiol. Resour. Announc.">
        <title>Complete genome sequence of Pseudomonas otitidis strain MrB4, isolated from Lake Biwa in Japan.</title>
        <authorList>
            <person name="Miyazaki K."/>
            <person name="Hase E."/>
            <person name="Maruya T."/>
        </authorList>
    </citation>
    <scope>NUCLEOTIDE SEQUENCE [LARGE SCALE GENOMIC DNA]</scope>
    <source>
        <strain evidence="2 3">MrB4</strain>
    </source>
</reference>
<dbReference type="RefSeq" id="WP_142009566.1">
    <property type="nucleotide sequence ID" value="NZ_AP022642.1"/>
</dbReference>
<feature type="compositionally biased region" description="Low complexity" evidence="1">
    <location>
        <begin position="43"/>
        <end position="57"/>
    </location>
</feature>
<accession>A0A679GEY7</accession>
<dbReference type="KEGG" id="poj:PtoMrB4_26520"/>
<dbReference type="EMBL" id="AP022642">
    <property type="protein sequence ID" value="BCA28675.1"/>
    <property type="molecule type" value="Genomic_DNA"/>
</dbReference>
<sequence>MVIHFLSGEGQGACGRSDANLNASNQPAEVTCKTCRRTNAFTQAEQGAAPQATAAQARVTPPRSEPVARKSPQQAATQGSAWQSWQARLSQTPGKQRLPRSRRRAQAFV</sequence>
<name>A0A679GEY7_9GAMM</name>
<evidence type="ECO:0000313" key="2">
    <source>
        <dbReference type="EMBL" id="BCA28675.1"/>
    </source>
</evidence>
<gene>
    <name evidence="2" type="ORF">PtoMrB4_26520</name>
</gene>
<feature type="compositionally biased region" description="Basic residues" evidence="1">
    <location>
        <begin position="97"/>
        <end position="109"/>
    </location>
</feature>
<evidence type="ECO:0000256" key="1">
    <source>
        <dbReference type="SAM" id="MobiDB-lite"/>
    </source>
</evidence>
<feature type="compositionally biased region" description="Polar residues" evidence="1">
    <location>
        <begin position="71"/>
        <end position="94"/>
    </location>
</feature>
<feature type="region of interest" description="Disordered" evidence="1">
    <location>
        <begin position="43"/>
        <end position="109"/>
    </location>
</feature>